<keyword evidence="5" id="KW-0255">Endonuclease</keyword>
<dbReference type="InterPro" id="IPR041588">
    <property type="entry name" value="Integrase_H2C2"/>
</dbReference>
<dbReference type="InterPro" id="IPR036397">
    <property type="entry name" value="RNaseH_sf"/>
</dbReference>
<dbReference type="Gene3D" id="3.10.20.370">
    <property type="match status" value="1"/>
</dbReference>
<evidence type="ECO:0000256" key="5">
    <source>
        <dbReference type="ARBA" id="ARBA00022759"/>
    </source>
</evidence>
<dbReference type="GO" id="GO:0016787">
    <property type="term" value="F:hydrolase activity"/>
    <property type="evidence" value="ECO:0007669"/>
    <property type="project" value="UniProtKB-KW"/>
</dbReference>
<evidence type="ECO:0000256" key="6">
    <source>
        <dbReference type="ARBA" id="ARBA00022801"/>
    </source>
</evidence>
<dbReference type="PANTHER" id="PTHR37984">
    <property type="entry name" value="PROTEIN CBG26694"/>
    <property type="match status" value="1"/>
</dbReference>
<dbReference type="CDD" id="cd09274">
    <property type="entry name" value="RNase_HI_RT_Ty3"/>
    <property type="match status" value="1"/>
</dbReference>
<evidence type="ECO:0000313" key="12">
    <source>
        <dbReference type="Proteomes" id="UP000024635"/>
    </source>
</evidence>
<name>A0A016W7J1_9BILA</name>
<sequence>MVPVYDASGNRMTFLGAVKIWVELEGGKKSEVAFHISDVKDDDILIGTNSLKELGVQLTFIQDETKHSEEVKEKRVVVAKRIYIPPHASALVEARCEGESEVEERVVWPKREGLAAGVFKIRNQELDIPVMNSSAEPIILHEGEELGQWGTEKWKEGWEDLNPLMMDTTTHEINGEARQKVLYEQVRESSKVEQLSEEIKAVLDEFPDAFSVCDRELTGTNRVEMDIDTGDNKPIKMKARSVPLGIRKKLRELLEDLENRKIIEKSSSAWAFPIVLVEKKDGSLRLCVDYRELNKRIKLDSYPLPTIDAVLQSLAGKRFFSTLDLCSGYWQIPLSADAREKSAFTTTEGLFQFRVTPFGLSTSPPVFQRLMDSVLHDLLGADVFCYIDDIIICTDTREKHIELLRQVCARLKEAGLRLKAQKCVLMQTQVSFLGHVIDSEGVHMDPKKVEAISRYEAPKNVKELRTFLGMASFYRKFCLGFSKVAGCLFALTSSKSVWKWSKEHKEAFDSVKEMIMTAPVLMQPDIERARDGSRPFVICTDASTTGLGAVLSQEGDDRHLHPVYFASKGLSRAERRYHVTDLEALAVVFAVRRFHMFIYGLPTVVLTDHQPLTALFNRSNVSACVLRWSLEIQRYNLEIKYVKGKTNVVADALSRGTAQCESWESIQGVNEAIVNKITAQEKSRWLKELENDPDFGPVIDELMRGNLSALVNVPGWRKSVRVADFEIEGGDLKMYQEDGRLVMVVPKSARYEIFHEAHAGTFAGHFSAHKLWNRLRKEVFWPNMLTDISRWTKECQKCFLHNPKAAVVPPLKPIVTAKPYEIIGVDVLELGLTASGNRYAVTVIDHFSKYAAAYPVPDKSAETVAKVVFLRWIAEGCRWPRTILSDKGGEFENKVMAELTKITKIEHITTKGYNPRENGVTERLNGTVVAMLRRSTVLPMEWDLRLPFCMMAYNLTPHSSTGESPYFILHGMDPNFPSAVVPNGGISWYMMDEGLEDYKAQLLQGIAETHERVREYNDRVREKMKRTYDKRNKTDVEKHAKVGDRVYLLSPNEKAMSSHPKLACEWAGPFRVLETSQNSALITRIGENSEPVRVQFDMLRIVPPCIPDDRVDTVTTRGKRGRKPKVKVNKIMISCSRGATIRTKADKGHLLYVCKDDCFNETRLGDLKGIQFPGAVAKQPIGSMWNAWRAASIFVRTDIDMASKIKFWKDGAMCLDEEALGKVLRVAYDRCLDWTEFICVTEGIKKHEKIDAYGFEKTYDSALKKLKSELQTEEKERRPIKEGPTAFAAPASAALLEKDGPRRGISTKVTTTFKQLREALNEWKSNKIWVIVWPADERFTDDEICEIVKACDQQFEDGGRVITAWPPLVEKNSGVWKKMAEIWSMLDETIKKRAGPGQCVITASSRVETGRVFCEIGVPEACLFYYGSDCSVACAKTLYETIRRRVGGAAPIPELKPLDSAPVRALASDGGSMWRSRHSRRERSNDRPAKRRDFGANFAR</sequence>
<evidence type="ECO:0000256" key="1">
    <source>
        <dbReference type="ARBA" id="ARBA00012493"/>
    </source>
</evidence>
<feature type="domain" description="Integrase catalytic" evidence="10">
    <location>
        <begin position="815"/>
        <end position="973"/>
    </location>
</feature>
<evidence type="ECO:0000259" key="9">
    <source>
        <dbReference type="PROSITE" id="PS50878"/>
    </source>
</evidence>
<proteinExistence type="predicted"/>
<evidence type="ECO:0000256" key="7">
    <source>
        <dbReference type="ARBA" id="ARBA00022918"/>
    </source>
</evidence>
<dbReference type="InterPro" id="IPR043128">
    <property type="entry name" value="Rev_trsase/Diguanyl_cyclase"/>
</dbReference>
<dbReference type="CDD" id="cd01647">
    <property type="entry name" value="RT_LTR"/>
    <property type="match status" value="1"/>
</dbReference>
<reference evidence="12" key="1">
    <citation type="journal article" date="2015" name="Nat. Genet.">
        <title>The genome and transcriptome of the zoonotic hookworm Ancylostoma ceylanicum identify infection-specific gene families.</title>
        <authorList>
            <person name="Schwarz E.M."/>
            <person name="Hu Y."/>
            <person name="Antoshechkin I."/>
            <person name="Miller M.M."/>
            <person name="Sternberg P.W."/>
            <person name="Aroian R.V."/>
        </authorList>
    </citation>
    <scope>NUCLEOTIDE SEQUENCE</scope>
    <source>
        <strain evidence="12">HY135</strain>
    </source>
</reference>
<dbReference type="Pfam" id="PF17921">
    <property type="entry name" value="Integrase_H2C2"/>
    <property type="match status" value="1"/>
</dbReference>
<dbReference type="EC" id="2.7.7.49" evidence="1"/>
<dbReference type="FunFam" id="1.10.340.70:FF:000001">
    <property type="entry name" value="Retrovirus-related Pol polyprotein from transposon gypsy-like Protein"/>
    <property type="match status" value="1"/>
</dbReference>
<dbReference type="InterPro" id="IPR012337">
    <property type="entry name" value="RNaseH-like_sf"/>
</dbReference>
<dbReference type="InterPro" id="IPR050951">
    <property type="entry name" value="Retrovirus_Pol_polyprotein"/>
</dbReference>
<keyword evidence="3" id="KW-0548">Nucleotidyltransferase</keyword>
<dbReference type="FunFam" id="3.10.20.370:FF:000001">
    <property type="entry name" value="Retrovirus-related Pol polyprotein from transposon 17.6-like protein"/>
    <property type="match status" value="1"/>
</dbReference>
<dbReference type="EMBL" id="JARK01000819">
    <property type="protein sequence ID" value="EYC34973.1"/>
    <property type="molecule type" value="Genomic_DNA"/>
</dbReference>
<feature type="region of interest" description="Disordered" evidence="8">
    <location>
        <begin position="1469"/>
        <end position="1500"/>
    </location>
</feature>
<keyword evidence="6" id="KW-0378">Hydrolase</keyword>
<gene>
    <name evidence="11" type="primary">Acey_s1220.g3764</name>
    <name evidence="11" type="ORF">Y032_1220g3764</name>
</gene>
<dbReference type="GO" id="GO:0003676">
    <property type="term" value="F:nucleic acid binding"/>
    <property type="evidence" value="ECO:0007669"/>
    <property type="project" value="InterPro"/>
</dbReference>
<dbReference type="Pfam" id="PF17917">
    <property type="entry name" value="RT_RNaseH"/>
    <property type="match status" value="1"/>
</dbReference>
<protein>
    <recommendedName>
        <fullName evidence="1">RNA-directed DNA polymerase</fullName>
        <ecNumber evidence="1">2.7.7.49</ecNumber>
    </recommendedName>
</protein>
<dbReference type="PROSITE" id="PS50994">
    <property type="entry name" value="INTEGRASE"/>
    <property type="match status" value="1"/>
</dbReference>
<dbReference type="GO" id="GO:0003964">
    <property type="term" value="F:RNA-directed DNA polymerase activity"/>
    <property type="evidence" value="ECO:0007669"/>
    <property type="project" value="UniProtKB-KW"/>
</dbReference>
<dbReference type="Gene3D" id="3.10.10.10">
    <property type="entry name" value="HIV Type 1 Reverse Transcriptase, subunit A, domain 1"/>
    <property type="match status" value="1"/>
</dbReference>
<evidence type="ECO:0000313" key="11">
    <source>
        <dbReference type="EMBL" id="EYC34973.1"/>
    </source>
</evidence>
<feature type="compositionally biased region" description="Basic and acidic residues" evidence="8">
    <location>
        <begin position="1482"/>
        <end position="1494"/>
    </location>
</feature>
<dbReference type="Pfam" id="PF00665">
    <property type="entry name" value="rve"/>
    <property type="match status" value="1"/>
</dbReference>
<dbReference type="SUPFAM" id="SSF53098">
    <property type="entry name" value="Ribonuclease H-like"/>
    <property type="match status" value="1"/>
</dbReference>
<keyword evidence="7" id="KW-0695">RNA-directed DNA polymerase</keyword>
<evidence type="ECO:0000256" key="2">
    <source>
        <dbReference type="ARBA" id="ARBA00022679"/>
    </source>
</evidence>
<dbReference type="SUPFAM" id="SSF56672">
    <property type="entry name" value="DNA/RNA polymerases"/>
    <property type="match status" value="1"/>
</dbReference>
<evidence type="ECO:0000256" key="4">
    <source>
        <dbReference type="ARBA" id="ARBA00022722"/>
    </source>
</evidence>
<dbReference type="Gene3D" id="1.10.340.70">
    <property type="match status" value="1"/>
</dbReference>
<comment type="caution">
    <text evidence="11">The sequence shown here is derived from an EMBL/GenBank/DDBJ whole genome shotgun (WGS) entry which is preliminary data.</text>
</comment>
<dbReference type="InterPro" id="IPR000477">
    <property type="entry name" value="RT_dom"/>
</dbReference>
<dbReference type="PROSITE" id="PS50878">
    <property type="entry name" value="RT_POL"/>
    <property type="match status" value="1"/>
</dbReference>
<accession>A0A016W7J1</accession>
<evidence type="ECO:0000256" key="8">
    <source>
        <dbReference type="SAM" id="MobiDB-lite"/>
    </source>
</evidence>
<dbReference type="Proteomes" id="UP000024635">
    <property type="component" value="Unassembled WGS sequence"/>
</dbReference>
<dbReference type="STRING" id="53326.A0A016W7J1"/>
<organism evidence="11 12">
    <name type="scientific">Ancylostoma ceylanicum</name>
    <dbReference type="NCBI Taxonomy" id="53326"/>
    <lineage>
        <taxon>Eukaryota</taxon>
        <taxon>Metazoa</taxon>
        <taxon>Ecdysozoa</taxon>
        <taxon>Nematoda</taxon>
        <taxon>Chromadorea</taxon>
        <taxon>Rhabditida</taxon>
        <taxon>Rhabditina</taxon>
        <taxon>Rhabditomorpha</taxon>
        <taxon>Strongyloidea</taxon>
        <taxon>Ancylostomatidae</taxon>
        <taxon>Ancylostomatinae</taxon>
        <taxon>Ancylostoma</taxon>
    </lineage>
</organism>
<dbReference type="Pfam" id="PF00078">
    <property type="entry name" value="RVT_1"/>
    <property type="match status" value="1"/>
</dbReference>
<keyword evidence="4" id="KW-0540">Nuclease</keyword>
<dbReference type="GO" id="GO:0015074">
    <property type="term" value="P:DNA integration"/>
    <property type="evidence" value="ECO:0007669"/>
    <property type="project" value="InterPro"/>
</dbReference>
<feature type="domain" description="Reverse transcriptase" evidence="9">
    <location>
        <begin position="258"/>
        <end position="437"/>
    </location>
</feature>
<dbReference type="Gene3D" id="3.30.70.270">
    <property type="match status" value="2"/>
</dbReference>
<dbReference type="InterPro" id="IPR001584">
    <property type="entry name" value="Integrase_cat-core"/>
</dbReference>
<dbReference type="GO" id="GO:0004519">
    <property type="term" value="F:endonuclease activity"/>
    <property type="evidence" value="ECO:0007669"/>
    <property type="project" value="UniProtKB-KW"/>
</dbReference>
<keyword evidence="2" id="KW-0808">Transferase</keyword>
<dbReference type="InterPro" id="IPR043502">
    <property type="entry name" value="DNA/RNA_pol_sf"/>
</dbReference>
<evidence type="ECO:0000256" key="3">
    <source>
        <dbReference type="ARBA" id="ARBA00022695"/>
    </source>
</evidence>
<evidence type="ECO:0000259" key="10">
    <source>
        <dbReference type="PROSITE" id="PS50994"/>
    </source>
</evidence>
<dbReference type="FunFam" id="3.30.70.270:FF:000020">
    <property type="entry name" value="Transposon Tf2-6 polyprotein-like Protein"/>
    <property type="match status" value="1"/>
</dbReference>
<keyword evidence="12" id="KW-1185">Reference proteome</keyword>
<dbReference type="InterPro" id="IPR041373">
    <property type="entry name" value="RT_RNaseH"/>
</dbReference>
<dbReference type="Gene3D" id="3.30.420.10">
    <property type="entry name" value="Ribonuclease H-like superfamily/Ribonuclease H"/>
    <property type="match status" value="1"/>
</dbReference>
<dbReference type="GO" id="GO:0042575">
    <property type="term" value="C:DNA polymerase complex"/>
    <property type="evidence" value="ECO:0007669"/>
    <property type="project" value="UniProtKB-ARBA"/>
</dbReference>
<dbReference type="OrthoDB" id="9950135at2759"/>
<dbReference type="PANTHER" id="PTHR37984:SF5">
    <property type="entry name" value="PROTEIN NYNRIN-LIKE"/>
    <property type="match status" value="1"/>
</dbReference>